<dbReference type="EMBL" id="PDUG01000006">
    <property type="protein sequence ID" value="PIC20021.1"/>
    <property type="molecule type" value="Genomic_DNA"/>
</dbReference>
<proteinExistence type="predicted"/>
<accession>A0A2G5SYU5</accession>
<evidence type="ECO:0000313" key="1">
    <source>
        <dbReference type="EMBL" id="PIC20021.1"/>
    </source>
</evidence>
<sequence>MLGYRIVISFQLRRHANANTNAPHPDDLHIVHPVQNVFDSPRGSHWTGTPPNDHHSPQRFIPYLPQRPSLLPSIDIPILQTLLLHFLHLWRHFDHVDVFLLQVFISIRDVNVFTINNSIARRFSVQKSSSRFIFETIAASGT</sequence>
<gene>
    <name evidence="1" type="primary">Cnig_chr_X.g25357</name>
    <name evidence="1" type="ORF">B9Z55_025357</name>
</gene>
<comment type="caution">
    <text evidence="1">The sequence shown here is derived from an EMBL/GenBank/DDBJ whole genome shotgun (WGS) entry which is preliminary data.</text>
</comment>
<protein>
    <submittedName>
        <fullName evidence="1">Uncharacterized protein</fullName>
    </submittedName>
</protein>
<reference evidence="2" key="1">
    <citation type="submission" date="2017-10" db="EMBL/GenBank/DDBJ databases">
        <title>Rapid genome shrinkage in a self-fertile nematode reveals novel sperm competition proteins.</title>
        <authorList>
            <person name="Yin D."/>
            <person name="Schwarz E.M."/>
            <person name="Thomas C.G."/>
            <person name="Felde R.L."/>
            <person name="Korf I.F."/>
            <person name="Cutter A.D."/>
            <person name="Schartner C.M."/>
            <person name="Ralston E.J."/>
            <person name="Meyer B.J."/>
            <person name="Haag E.S."/>
        </authorList>
    </citation>
    <scope>NUCLEOTIDE SEQUENCE [LARGE SCALE GENOMIC DNA]</scope>
    <source>
        <strain evidence="2">JU1422</strain>
    </source>
</reference>
<name>A0A2G5SYU5_9PELO</name>
<organism evidence="1 2">
    <name type="scientific">Caenorhabditis nigoni</name>
    <dbReference type="NCBI Taxonomy" id="1611254"/>
    <lineage>
        <taxon>Eukaryota</taxon>
        <taxon>Metazoa</taxon>
        <taxon>Ecdysozoa</taxon>
        <taxon>Nematoda</taxon>
        <taxon>Chromadorea</taxon>
        <taxon>Rhabditida</taxon>
        <taxon>Rhabditina</taxon>
        <taxon>Rhabditomorpha</taxon>
        <taxon>Rhabditoidea</taxon>
        <taxon>Rhabditidae</taxon>
        <taxon>Peloderinae</taxon>
        <taxon>Caenorhabditis</taxon>
    </lineage>
</organism>
<dbReference type="AlphaFoldDB" id="A0A2G5SYU5"/>
<dbReference type="Proteomes" id="UP000230233">
    <property type="component" value="Chromosome X"/>
</dbReference>
<evidence type="ECO:0000313" key="2">
    <source>
        <dbReference type="Proteomes" id="UP000230233"/>
    </source>
</evidence>
<keyword evidence="2" id="KW-1185">Reference proteome</keyword>